<dbReference type="SUPFAM" id="SSF52540">
    <property type="entry name" value="P-loop containing nucleoside triphosphate hydrolases"/>
    <property type="match status" value="1"/>
</dbReference>
<dbReference type="GO" id="GO:0060170">
    <property type="term" value="C:ciliary membrane"/>
    <property type="evidence" value="ECO:0007669"/>
    <property type="project" value="TreeGrafter"/>
</dbReference>
<evidence type="ECO:0000256" key="5">
    <source>
        <dbReference type="SAM" id="Coils"/>
    </source>
</evidence>
<dbReference type="EMBL" id="CAKAEH010001855">
    <property type="protein sequence ID" value="CAG9539850.1"/>
    <property type="molecule type" value="Genomic_DNA"/>
</dbReference>
<dbReference type="PANTHER" id="PTHR46090">
    <property type="entry name" value="ADP-RIBOSYLATION FACTOR-LIKE PROTEIN 13B"/>
    <property type="match status" value="1"/>
</dbReference>
<keyword evidence="1 3" id="KW-0547">Nucleotide-binding</keyword>
<dbReference type="InterPro" id="IPR051995">
    <property type="entry name" value="Ciliary_GTPase"/>
</dbReference>
<name>A0A8J2MDJ7_9BILA</name>
<dbReference type="Proteomes" id="UP000746747">
    <property type="component" value="Unassembled WGS sequence"/>
</dbReference>
<feature type="binding site" evidence="3">
    <location>
        <begin position="110"/>
        <end position="113"/>
    </location>
    <ligand>
        <name>GTP</name>
        <dbReference type="ChEBI" id="CHEBI:37565"/>
    </ligand>
</feature>
<evidence type="ECO:0008006" key="9">
    <source>
        <dbReference type="Google" id="ProtNLM"/>
    </source>
</evidence>
<dbReference type="PANTHER" id="PTHR46090:SF2">
    <property type="entry name" value="ADP-RIBOSYLATION FACTOR-LIKE PROTEIN 13B"/>
    <property type="match status" value="1"/>
</dbReference>
<evidence type="ECO:0000256" key="1">
    <source>
        <dbReference type="ARBA" id="ARBA00022741"/>
    </source>
</evidence>
<dbReference type="GO" id="GO:0005525">
    <property type="term" value="F:GTP binding"/>
    <property type="evidence" value="ECO:0007669"/>
    <property type="project" value="UniProtKB-KW"/>
</dbReference>
<protein>
    <recommendedName>
        <fullName evidence="9">ADP-ribosylation factor-like protein 13B</fullName>
    </recommendedName>
</protein>
<sequence>KIRICALGIDGAGKSTAICALASGEMNDVSPTNGFSLQKFKFGKAEITVYDLGGGERIRSIWKNYYPEVFGVIYVIDGSERERIDESGQLLKTVISDKDLNNKPILVILNKKDRERCIDEIQLTDRFDLHNLANRYQTHIRVEICQANMGSGKMIDEALKDGFEWLLEEIYRNYDELRKRTDEALEKFKRRQNEERIRRKHHLAATISSSTTSEEQMSDVGTTMPTTISAVKYDKKERTDRNEIINHSTSQKSNTNQINNLKVENEGNERKRHLRNTVGPTNDLSPSSVDSAKMKYPHIFEVKTSLPSLKVTQKTTSTQTNRLFDMNGDLQSTSKPGRITQLVPLTVVPKERPKRPIRSLHRRRTDSI</sequence>
<evidence type="ECO:0000313" key="7">
    <source>
        <dbReference type="EMBL" id="CAG9539850.1"/>
    </source>
</evidence>
<keyword evidence="4" id="KW-0479">Metal-binding</keyword>
<evidence type="ECO:0000256" key="6">
    <source>
        <dbReference type="SAM" id="MobiDB-lite"/>
    </source>
</evidence>
<dbReference type="NCBIfam" id="TIGR00231">
    <property type="entry name" value="small_GTP"/>
    <property type="match status" value="1"/>
</dbReference>
<evidence type="ECO:0000313" key="8">
    <source>
        <dbReference type="Proteomes" id="UP000746747"/>
    </source>
</evidence>
<feature type="binding site" evidence="4">
    <location>
        <position position="32"/>
    </location>
    <ligand>
        <name>Mg(2+)</name>
        <dbReference type="ChEBI" id="CHEBI:18420"/>
    </ligand>
</feature>
<feature type="region of interest" description="Disordered" evidence="6">
    <location>
        <begin position="246"/>
        <end position="290"/>
    </location>
</feature>
<dbReference type="InterPro" id="IPR005225">
    <property type="entry name" value="Small_GTP-bd"/>
</dbReference>
<dbReference type="GO" id="GO:0003924">
    <property type="term" value="F:GTPase activity"/>
    <property type="evidence" value="ECO:0007669"/>
    <property type="project" value="InterPro"/>
</dbReference>
<reference evidence="7" key="1">
    <citation type="submission" date="2021-09" db="EMBL/GenBank/DDBJ databases">
        <authorList>
            <consortium name="Pathogen Informatics"/>
        </authorList>
    </citation>
    <scope>NUCLEOTIDE SEQUENCE</scope>
</reference>
<feature type="binding site" evidence="3">
    <location>
        <begin position="8"/>
        <end position="15"/>
    </location>
    <ligand>
        <name>GTP</name>
        <dbReference type="ChEBI" id="CHEBI:37565"/>
    </ligand>
</feature>
<dbReference type="GO" id="GO:0097500">
    <property type="term" value="P:receptor localization to non-motile cilium"/>
    <property type="evidence" value="ECO:0007669"/>
    <property type="project" value="TreeGrafter"/>
</dbReference>
<comment type="caution">
    <text evidence="7">The sequence shown here is derived from an EMBL/GenBank/DDBJ whole genome shotgun (WGS) entry which is preliminary data.</text>
</comment>
<dbReference type="AlphaFoldDB" id="A0A8J2MDJ7"/>
<accession>A0A8J2MDJ7</accession>
<dbReference type="CDD" id="cd00878">
    <property type="entry name" value="Arf_Arl"/>
    <property type="match status" value="1"/>
</dbReference>
<keyword evidence="5" id="KW-0175">Coiled coil</keyword>
<dbReference type="SMART" id="SM00177">
    <property type="entry name" value="ARF"/>
    <property type="match status" value="1"/>
</dbReference>
<dbReference type="GO" id="GO:0097730">
    <property type="term" value="C:non-motile cilium"/>
    <property type="evidence" value="ECO:0007669"/>
    <property type="project" value="TreeGrafter"/>
</dbReference>
<dbReference type="OrthoDB" id="14717at2759"/>
<keyword evidence="8" id="KW-1185">Reference proteome</keyword>
<feature type="compositionally biased region" description="Polar residues" evidence="6">
    <location>
        <begin position="278"/>
        <end position="290"/>
    </location>
</feature>
<dbReference type="PRINTS" id="PR00328">
    <property type="entry name" value="SAR1GTPBP"/>
</dbReference>
<evidence type="ECO:0000256" key="3">
    <source>
        <dbReference type="PIRSR" id="PIRSR606689-1"/>
    </source>
</evidence>
<dbReference type="SMART" id="SM00178">
    <property type="entry name" value="SAR"/>
    <property type="match status" value="1"/>
</dbReference>
<dbReference type="InterPro" id="IPR027417">
    <property type="entry name" value="P-loop_NTPase"/>
</dbReference>
<keyword evidence="2 3" id="KW-0342">GTP-binding</keyword>
<feature type="non-terminal residue" evidence="7">
    <location>
        <position position="368"/>
    </location>
</feature>
<dbReference type="GO" id="GO:1905515">
    <property type="term" value="P:non-motile cilium assembly"/>
    <property type="evidence" value="ECO:0007669"/>
    <property type="project" value="TreeGrafter"/>
</dbReference>
<feature type="compositionally biased region" description="Polar residues" evidence="6">
    <location>
        <begin position="246"/>
        <end position="262"/>
    </location>
</feature>
<dbReference type="InterPro" id="IPR006689">
    <property type="entry name" value="Small_GTPase_ARF/SAR"/>
</dbReference>
<dbReference type="PROSITE" id="PS51417">
    <property type="entry name" value="ARF"/>
    <property type="match status" value="1"/>
</dbReference>
<dbReference type="Pfam" id="PF00025">
    <property type="entry name" value="Arf"/>
    <property type="match status" value="1"/>
</dbReference>
<evidence type="ECO:0000256" key="2">
    <source>
        <dbReference type="ARBA" id="ARBA00023134"/>
    </source>
</evidence>
<proteinExistence type="predicted"/>
<keyword evidence="4" id="KW-0460">Magnesium</keyword>
<feature type="binding site" evidence="4">
    <location>
        <position position="15"/>
    </location>
    <ligand>
        <name>Mg(2+)</name>
        <dbReference type="ChEBI" id="CHEBI:18420"/>
    </ligand>
</feature>
<dbReference type="GO" id="GO:0046872">
    <property type="term" value="F:metal ion binding"/>
    <property type="evidence" value="ECO:0007669"/>
    <property type="project" value="UniProtKB-KW"/>
</dbReference>
<dbReference type="Gene3D" id="3.40.50.300">
    <property type="entry name" value="P-loop containing nucleotide triphosphate hydrolases"/>
    <property type="match status" value="1"/>
</dbReference>
<feature type="coiled-coil region" evidence="5">
    <location>
        <begin position="167"/>
        <end position="194"/>
    </location>
</feature>
<gene>
    <name evidence="7" type="ORF">CJOHNSTONI_LOCUS9415</name>
</gene>
<evidence type="ECO:0000256" key="4">
    <source>
        <dbReference type="PIRSR" id="PIRSR606689-2"/>
    </source>
</evidence>
<organism evidence="7 8">
    <name type="scientific">Cercopithifilaria johnstoni</name>
    <dbReference type="NCBI Taxonomy" id="2874296"/>
    <lineage>
        <taxon>Eukaryota</taxon>
        <taxon>Metazoa</taxon>
        <taxon>Ecdysozoa</taxon>
        <taxon>Nematoda</taxon>
        <taxon>Chromadorea</taxon>
        <taxon>Rhabditida</taxon>
        <taxon>Spirurina</taxon>
        <taxon>Spiruromorpha</taxon>
        <taxon>Filarioidea</taxon>
        <taxon>Onchocercidae</taxon>
        <taxon>Cercopithifilaria</taxon>
    </lineage>
</organism>
<feature type="binding site" evidence="3">
    <location>
        <position position="54"/>
    </location>
    <ligand>
        <name>GTP</name>
        <dbReference type="ChEBI" id="CHEBI:37565"/>
    </ligand>
</feature>